<accession>A0AAV1SV66</accession>
<comment type="caution">
    <text evidence="1">The sequence shown here is derived from an EMBL/GenBank/DDBJ whole genome shotgun (WGS) entry which is preliminary data.</text>
</comment>
<evidence type="ECO:0000313" key="1">
    <source>
        <dbReference type="EMBL" id="CAK7356656.1"/>
    </source>
</evidence>
<sequence length="122" mass="14241">MAVRRVGITMMQISTSSNLHVAMQSRTLVMLREAVAKVLITTKLNAKLPFDERITKFLFKKLGNLRGKHLHGSWTRESFWRTRCKFSLFPAQQKFPQSDNQNCRMHSHLCKRYKDNNVSDSN</sequence>
<proteinExistence type="predicted"/>
<dbReference type="Proteomes" id="UP001314170">
    <property type="component" value="Unassembled WGS sequence"/>
</dbReference>
<reference evidence="1 2" key="1">
    <citation type="submission" date="2024-01" db="EMBL/GenBank/DDBJ databases">
        <authorList>
            <person name="Waweru B."/>
        </authorList>
    </citation>
    <scope>NUCLEOTIDE SEQUENCE [LARGE SCALE GENOMIC DNA]</scope>
</reference>
<protein>
    <submittedName>
        <fullName evidence="1">Uncharacterized protein</fullName>
    </submittedName>
</protein>
<evidence type="ECO:0000313" key="2">
    <source>
        <dbReference type="Proteomes" id="UP001314170"/>
    </source>
</evidence>
<dbReference type="EMBL" id="CAWUPB010001197">
    <property type="protein sequence ID" value="CAK7356656.1"/>
    <property type="molecule type" value="Genomic_DNA"/>
</dbReference>
<organism evidence="1 2">
    <name type="scientific">Dovyalis caffra</name>
    <dbReference type="NCBI Taxonomy" id="77055"/>
    <lineage>
        <taxon>Eukaryota</taxon>
        <taxon>Viridiplantae</taxon>
        <taxon>Streptophyta</taxon>
        <taxon>Embryophyta</taxon>
        <taxon>Tracheophyta</taxon>
        <taxon>Spermatophyta</taxon>
        <taxon>Magnoliopsida</taxon>
        <taxon>eudicotyledons</taxon>
        <taxon>Gunneridae</taxon>
        <taxon>Pentapetalae</taxon>
        <taxon>rosids</taxon>
        <taxon>fabids</taxon>
        <taxon>Malpighiales</taxon>
        <taxon>Salicaceae</taxon>
        <taxon>Flacourtieae</taxon>
        <taxon>Dovyalis</taxon>
    </lineage>
</organism>
<gene>
    <name evidence="1" type="ORF">DCAF_LOCUS26930</name>
</gene>
<keyword evidence="2" id="KW-1185">Reference proteome</keyword>
<dbReference type="AlphaFoldDB" id="A0AAV1SV66"/>
<name>A0AAV1SV66_9ROSI</name>